<dbReference type="InterPro" id="IPR036705">
    <property type="entry name" value="Ribosyl_crysJ1_sf"/>
</dbReference>
<dbReference type="STRING" id="398512.Bccel_1141"/>
<sequence length="183" mass="20780">MLGAIISDVIGSTFEWHNVKSVDFQLFSNQSRFTDDTVMTIAIADAILNKERHKNFIIDSIESKKTYAYKLREYGKKYPDAGYGQMFNEWLSSQELTPYKSFGNGSAMRVSPIGFAFDSLEDVLKEAKRSAVVTHNHREGIKGAEAVASAVFLARTGSNKKQIKDFIEKKFRYNLSQRLDDMI</sequence>
<dbReference type="SUPFAM" id="SSF101478">
    <property type="entry name" value="ADP-ribosylglycohydrolase"/>
    <property type="match status" value="1"/>
</dbReference>
<dbReference type="Gene3D" id="1.10.4080.10">
    <property type="entry name" value="ADP-ribosylation/Crystallin J1"/>
    <property type="match status" value="1"/>
</dbReference>
<gene>
    <name evidence="2" type="ORF">Bccel_1141</name>
</gene>
<accession>A0A0L6JJ33</accession>
<feature type="binding site" evidence="1">
    <location>
        <position position="34"/>
    </location>
    <ligand>
        <name>Mg(2+)</name>
        <dbReference type="ChEBI" id="CHEBI:18420"/>
        <label>1</label>
    </ligand>
</feature>
<feature type="binding site" evidence="1">
    <location>
        <position position="36"/>
    </location>
    <ligand>
        <name>Mg(2+)</name>
        <dbReference type="ChEBI" id="CHEBI:18420"/>
        <label>1</label>
    </ligand>
</feature>
<evidence type="ECO:0000313" key="2">
    <source>
        <dbReference type="EMBL" id="KNY25881.1"/>
    </source>
</evidence>
<dbReference type="AlphaFoldDB" id="A0A0L6JJ33"/>
<comment type="caution">
    <text evidence="2">The sequence shown here is derived from an EMBL/GenBank/DDBJ whole genome shotgun (WGS) entry which is preliminary data.</text>
</comment>
<keyword evidence="1" id="KW-0479">Metal-binding</keyword>
<comment type="cofactor">
    <cofactor evidence="1">
        <name>Mg(2+)</name>
        <dbReference type="ChEBI" id="CHEBI:18420"/>
    </cofactor>
    <text evidence="1">Binds 2 magnesium ions per subunit.</text>
</comment>
<dbReference type="GO" id="GO:0046872">
    <property type="term" value="F:metal ion binding"/>
    <property type="evidence" value="ECO:0007669"/>
    <property type="project" value="UniProtKB-KW"/>
</dbReference>
<evidence type="ECO:0000256" key="1">
    <source>
        <dbReference type="PIRSR" id="PIRSR605502-1"/>
    </source>
</evidence>
<dbReference type="InterPro" id="IPR050792">
    <property type="entry name" value="ADP-ribosylglycohydrolase"/>
</dbReference>
<reference evidence="3" key="1">
    <citation type="submission" date="2015-07" db="EMBL/GenBank/DDBJ databases">
        <title>Near-Complete Genome Sequence of the Cellulolytic Bacterium Bacteroides (Pseudobacteroides) cellulosolvens ATCC 35603.</title>
        <authorList>
            <person name="Dassa B."/>
            <person name="Utturkar S.M."/>
            <person name="Klingeman D.M."/>
            <person name="Hurt R.A."/>
            <person name="Keller M."/>
            <person name="Xu J."/>
            <person name="Reddy Y.H.K."/>
            <person name="Borovok I."/>
            <person name="Grinberg I.R."/>
            <person name="Lamed R."/>
            <person name="Zhivin O."/>
            <person name="Bayer E.A."/>
            <person name="Brown S.D."/>
        </authorList>
    </citation>
    <scope>NUCLEOTIDE SEQUENCE [LARGE SCALE GENOMIC DNA]</scope>
    <source>
        <strain evidence="3">DSM 2933</strain>
    </source>
</reference>
<keyword evidence="1" id="KW-0460">Magnesium</keyword>
<dbReference type="PANTHER" id="PTHR16222">
    <property type="entry name" value="ADP-RIBOSYLGLYCOHYDROLASE"/>
    <property type="match status" value="1"/>
</dbReference>
<dbReference type="eggNOG" id="COG1397">
    <property type="taxonomic scope" value="Bacteria"/>
</dbReference>
<proteinExistence type="predicted"/>
<evidence type="ECO:0000313" key="3">
    <source>
        <dbReference type="Proteomes" id="UP000036923"/>
    </source>
</evidence>
<dbReference type="Pfam" id="PF03747">
    <property type="entry name" value="ADP_ribosyl_GH"/>
    <property type="match status" value="1"/>
</dbReference>
<organism evidence="2 3">
    <name type="scientific">Pseudobacteroides cellulosolvens ATCC 35603 = DSM 2933</name>
    <dbReference type="NCBI Taxonomy" id="398512"/>
    <lineage>
        <taxon>Bacteria</taxon>
        <taxon>Bacillati</taxon>
        <taxon>Bacillota</taxon>
        <taxon>Clostridia</taxon>
        <taxon>Eubacteriales</taxon>
        <taxon>Oscillospiraceae</taxon>
        <taxon>Pseudobacteroides</taxon>
    </lineage>
</organism>
<name>A0A0L6JJ33_9FIRM</name>
<keyword evidence="3" id="KW-1185">Reference proteome</keyword>
<protein>
    <submittedName>
        <fullName evidence="2">ADP-ribosylation/Crystallin J1</fullName>
    </submittedName>
</protein>
<dbReference type="InterPro" id="IPR005502">
    <property type="entry name" value="Ribosyl_crysJ1"/>
</dbReference>
<feature type="binding site" evidence="1">
    <location>
        <position position="35"/>
    </location>
    <ligand>
        <name>Mg(2+)</name>
        <dbReference type="ChEBI" id="CHEBI:18420"/>
        <label>1</label>
    </ligand>
</feature>
<dbReference type="PATRIC" id="fig|398512.5.peg.1181"/>
<dbReference type="PANTHER" id="PTHR16222:SF12">
    <property type="entry name" value="ADP-RIBOSYLGLYCOHYDROLASE-RELATED"/>
    <property type="match status" value="1"/>
</dbReference>
<dbReference type="Proteomes" id="UP000036923">
    <property type="component" value="Unassembled WGS sequence"/>
</dbReference>
<dbReference type="EMBL" id="LGTC01000001">
    <property type="protein sequence ID" value="KNY25881.1"/>
    <property type="molecule type" value="Genomic_DNA"/>
</dbReference>